<dbReference type="OMA" id="WAEYINE"/>
<keyword evidence="2" id="KW-1185">Reference proteome</keyword>
<sequence>MASNRVISDSDKAYSDHVPVVCGLRVKLKNITHRKKAPKRDLRLLREDKNVRSKFQEEAFPKIEIVERNQRNSEETYSALQDFLVNSVEKVVQKEQKVKLLSKKKRICSAASCIQAKDGTVLLEKNKILERCEECVRDLYDYDRNETPLPSNNTDGPPILKEEVRSALNKMLYGKAPGPDLIHTEMMEALEDLGVEKITRLSNLIYQESQIPVKMCKSIFITLPKKLGANKCELHRTISLKSHVTKLVLRILLERIKGRTIGEMADEQYGFSQDKGTRNAIFIMRMLSERAIEMQHDLYLLYRLHKSIRHCAAQPPL</sequence>
<dbReference type="Proteomes" id="UP000887567">
    <property type="component" value="Unplaced"/>
</dbReference>
<dbReference type="GeneID" id="110248415"/>
<dbReference type="PANTHER" id="PTHR19446">
    <property type="entry name" value="REVERSE TRANSCRIPTASES"/>
    <property type="match status" value="1"/>
</dbReference>
<dbReference type="AlphaFoldDB" id="A0A913XVU3"/>
<accession>A0A913XVU3</accession>
<evidence type="ECO:0008006" key="3">
    <source>
        <dbReference type="Google" id="ProtNLM"/>
    </source>
</evidence>
<organism evidence="1 2">
    <name type="scientific">Exaiptasia diaphana</name>
    <name type="common">Tropical sea anemone</name>
    <name type="synonym">Aiptasia pulchella</name>
    <dbReference type="NCBI Taxonomy" id="2652724"/>
    <lineage>
        <taxon>Eukaryota</taxon>
        <taxon>Metazoa</taxon>
        <taxon>Cnidaria</taxon>
        <taxon>Anthozoa</taxon>
        <taxon>Hexacorallia</taxon>
        <taxon>Actiniaria</taxon>
        <taxon>Aiptasiidae</taxon>
        <taxon>Exaiptasia</taxon>
    </lineage>
</organism>
<dbReference type="OrthoDB" id="425681at2759"/>
<reference evidence="1" key="1">
    <citation type="submission" date="2022-11" db="UniProtKB">
        <authorList>
            <consortium name="EnsemblMetazoa"/>
        </authorList>
    </citation>
    <scope>IDENTIFICATION</scope>
</reference>
<evidence type="ECO:0000313" key="2">
    <source>
        <dbReference type="Proteomes" id="UP000887567"/>
    </source>
</evidence>
<name>A0A913XVU3_EXADI</name>
<proteinExistence type="predicted"/>
<dbReference type="RefSeq" id="XP_020910637.1">
    <property type="nucleotide sequence ID" value="XM_021054978.1"/>
</dbReference>
<dbReference type="KEGG" id="epa:110248415"/>
<protein>
    <recommendedName>
        <fullName evidence="3">Reverse transcriptase domain-containing protein</fullName>
    </recommendedName>
</protein>
<evidence type="ECO:0000313" key="1">
    <source>
        <dbReference type="EnsemblMetazoa" id="XP_020910637.1"/>
    </source>
</evidence>
<dbReference type="EnsemblMetazoa" id="XM_021054978.1">
    <property type="protein sequence ID" value="XP_020910637.1"/>
    <property type="gene ID" value="LOC110248415"/>
</dbReference>